<keyword evidence="4 7" id="KW-1133">Transmembrane helix</keyword>
<evidence type="ECO:0000256" key="6">
    <source>
        <dbReference type="SAM" id="MobiDB-lite"/>
    </source>
</evidence>
<protein>
    <recommendedName>
        <fullName evidence="8">L-type lectin-like domain-containing protein</fullName>
    </recommendedName>
</protein>
<keyword evidence="2 7" id="KW-0812">Transmembrane</keyword>
<sequence length="485" mass="48343">MTQHGGYGPDEAGNPGGPQGHPGQSPWGSHPAGPPQAGINGAPPLPVPPVQGQPGPGVPPLPPPPVTAPGQAPWAPAPAPGPVSTPPNVYRPADPHPQQGAYPVPPQQQSGAYAVPVQQAGGYPAPVQPMPPQPPVYHSQPGSGQVPPPWGAPVSPMSSPPASGPPAQRAPVSGAGSWDTPASPASAPPGMGPGNWDTPVSSAATGSSWTGYSDERSSEPEGGWERRIEPSPEEPSRRGPLLIGALAGFLVGAIIFGTVGYLAGTERGDEGTPAAAAGPSSSSAPATKSANVSAPPTGWKQSGDAKIEGGKLVLTPAEKEKTGAVIYQTPIVTAGLRAKFTIRCADGDGGDGVAFLLLDAGKTKPDNALGQGGGGLGFSGQAGVAVAFVTYPQADGPKSAFVGISTAGNGRNLTYLVTSTSIPDLRSGEHEVEVVIANGVITVTIDKTKALEGAAAVPANAYVGFSGATGGRTDLHEVSKVDFSY</sequence>
<feature type="compositionally biased region" description="Pro residues" evidence="6">
    <location>
        <begin position="126"/>
        <end position="135"/>
    </location>
</feature>
<dbReference type="GO" id="GO:0016020">
    <property type="term" value="C:membrane"/>
    <property type="evidence" value="ECO:0007669"/>
    <property type="project" value="UniProtKB-SubCell"/>
</dbReference>
<organism evidence="9 10">
    <name type="scientific">Virgisporangium aliadipatigenens</name>
    <dbReference type="NCBI Taxonomy" id="741659"/>
    <lineage>
        <taxon>Bacteria</taxon>
        <taxon>Bacillati</taxon>
        <taxon>Actinomycetota</taxon>
        <taxon>Actinomycetes</taxon>
        <taxon>Micromonosporales</taxon>
        <taxon>Micromonosporaceae</taxon>
        <taxon>Virgisporangium</taxon>
    </lineage>
</organism>
<feature type="compositionally biased region" description="Pro residues" evidence="6">
    <location>
        <begin position="43"/>
        <end position="67"/>
    </location>
</feature>
<name>A0A8J4DW01_9ACTN</name>
<comment type="caution">
    <text evidence="9">The sequence shown here is derived from an EMBL/GenBank/DDBJ whole genome shotgun (WGS) entry which is preliminary data.</text>
</comment>
<feature type="compositionally biased region" description="Low complexity" evidence="6">
    <location>
        <begin position="271"/>
        <end position="290"/>
    </location>
</feature>
<keyword evidence="3" id="KW-0732">Signal</keyword>
<evidence type="ECO:0000313" key="10">
    <source>
        <dbReference type="Proteomes" id="UP000619260"/>
    </source>
</evidence>
<keyword evidence="10" id="KW-1185">Reference proteome</keyword>
<dbReference type="SUPFAM" id="SSF49899">
    <property type="entry name" value="Concanavalin A-like lectins/glucanases"/>
    <property type="match status" value="1"/>
</dbReference>
<dbReference type="PANTHER" id="PTHR12223">
    <property type="entry name" value="VESICULAR MANNOSE-BINDING LECTIN"/>
    <property type="match status" value="1"/>
</dbReference>
<comment type="subcellular location">
    <subcellularLocation>
        <location evidence="1">Membrane</location>
        <topology evidence="1">Single-pass type I membrane protein</topology>
    </subcellularLocation>
</comment>
<dbReference type="InterPro" id="IPR013320">
    <property type="entry name" value="ConA-like_dom_sf"/>
</dbReference>
<evidence type="ECO:0000259" key="8">
    <source>
        <dbReference type="Pfam" id="PF03388"/>
    </source>
</evidence>
<feature type="compositionally biased region" description="Basic and acidic residues" evidence="6">
    <location>
        <begin position="213"/>
        <end position="237"/>
    </location>
</feature>
<gene>
    <name evidence="9" type="ORF">Val02_75380</name>
</gene>
<dbReference type="AlphaFoldDB" id="A0A8J4DW01"/>
<proteinExistence type="predicted"/>
<dbReference type="Proteomes" id="UP000619260">
    <property type="component" value="Unassembled WGS sequence"/>
</dbReference>
<feature type="region of interest" description="Disordered" evidence="6">
    <location>
        <begin position="1"/>
        <end position="238"/>
    </location>
</feature>
<dbReference type="Gene3D" id="2.60.120.200">
    <property type="match status" value="1"/>
</dbReference>
<dbReference type="InterPro" id="IPR005052">
    <property type="entry name" value="Lectin_leg"/>
</dbReference>
<evidence type="ECO:0000256" key="2">
    <source>
        <dbReference type="ARBA" id="ARBA00022692"/>
    </source>
</evidence>
<feature type="compositionally biased region" description="Polar residues" evidence="6">
    <location>
        <begin position="198"/>
        <end position="211"/>
    </location>
</feature>
<evidence type="ECO:0000256" key="5">
    <source>
        <dbReference type="ARBA" id="ARBA00023136"/>
    </source>
</evidence>
<dbReference type="RefSeq" id="WP_203904082.1">
    <property type="nucleotide sequence ID" value="NZ_BOPF01000038.1"/>
</dbReference>
<evidence type="ECO:0000256" key="7">
    <source>
        <dbReference type="SAM" id="Phobius"/>
    </source>
</evidence>
<dbReference type="InterPro" id="IPR051136">
    <property type="entry name" value="Intracellular_Lectin-GPT"/>
</dbReference>
<feature type="domain" description="L-type lectin-like" evidence="8">
    <location>
        <begin position="282"/>
        <end position="481"/>
    </location>
</feature>
<dbReference type="EMBL" id="BOPF01000038">
    <property type="protein sequence ID" value="GIJ50652.1"/>
    <property type="molecule type" value="Genomic_DNA"/>
</dbReference>
<evidence type="ECO:0000256" key="1">
    <source>
        <dbReference type="ARBA" id="ARBA00004479"/>
    </source>
</evidence>
<feature type="region of interest" description="Disordered" evidence="6">
    <location>
        <begin position="268"/>
        <end position="304"/>
    </location>
</feature>
<evidence type="ECO:0000313" key="9">
    <source>
        <dbReference type="EMBL" id="GIJ50652.1"/>
    </source>
</evidence>
<evidence type="ECO:0000256" key="4">
    <source>
        <dbReference type="ARBA" id="ARBA00022989"/>
    </source>
</evidence>
<keyword evidence="5 7" id="KW-0472">Membrane</keyword>
<feature type="transmembrane region" description="Helical" evidence="7">
    <location>
        <begin position="241"/>
        <end position="263"/>
    </location>
</feature>
<dbReference type="Pfam" id="PF03388">
    <property type="entry name" value="Lectin_leg-like"/>
    <property type="match status" value="1"/>
</dbReference>
<evidence type="ECO:0000256" key="3">
    <source>
        <dbReference type="ARBA" id="ARBA00022729"/>
    </source>
</evidence>
<accession>A0A8J4DW01</accession>
<feature type="compositionally biased region" description="Pro residues" evidence="6">
    <location>
        <begin position="75"/>
        <end position="85"/>
    </location>
</feature>
<feature type="compositionally biased region" description="Gly residues" evidence="6">
    <location>
        <begin position="1"/>
        <end position="20"/>
    </location>
</feature>
<reference evidence="9" key="1">
    <citation type="submission" date="2021-01" db="EMBL/GenBank/DDBJ databases">
        <title>Whole genome shotgun sequence of Virgisporangium aliadipatigenens NBRC 105644.</title>
        <authorList>
            <person name="Komaki H."/>
            <person name="Tamura T."/>
        </authorList>
    </citation>
    <scope>NUCLEOTIDE SEQUENCE</scope>
    <source>
        <strain evidence="9">NBRC 105644</strain>
    </source>
</reference>